<reference evidence="1 2" key="1">
    <citation type="submission" date="2020-08" db="EMBL/GenBank/DDBJ databases">
        <authorList>
            <person name="Koutsovoulos G."/>
            <person name="Danchin GJ E."/>
        </authorList>
    </citation>
    <scope>NUCLEOTIDE SEQUENCE [LARGE SCALE GENOMIC DNA]</scope>
</reference>
<protein>
    <submittedName>
        <fullName evidence="1">Uncharacterized protein</fullName>
    </submittedName>
</protein>
<evidence type="ECO:0000313" key="2">
    <source>
        <dbReference type="Proteomes" id="UP000580250"/>
    </source>
</evidence>
<dbReference type="AlphaFoldDB" id="A0A6V7X0E5"/>
<comment type="caution">
    <text evidence="1">The sequence shown here is derived from an EMBL/GenBank/DDBJ whole genome shotgun (WGS) entry which is preliminary data.</text>
</comment>
<dbReference type="EMBL" id="CAJEWN010000975">
    <property type="protein sequence ID" value="CAD2192768.1"/>
    <property type="molecule type" value="Genomic_DNA"/>
</dbReference>
<sequence>MFYLRNEFQAENYHCFNQSMLVFLKNSTNFGNNKLKEIHAISPNRRRCRFNYSQYFYTPFRSVCNRRTKSCKVLLRDWSVVIII</sequence>
<name>A0A6V7X0E5_MELEN</name>
<proteinExistence type="predicted"/>
<organism evidence="1 2">
    <name type="scientific">Meloidogyne enterolobii</name>
    <name type="common">Root-knot nematode worm</name>
    <name type="synonym">Meloidogyne mayaguensis</name>
    <dbReference type="NCBI Taxonomy" id="390850"/>
    <lineage>
        <taxon>Eukaryota</taxon>
        <taxon>Metazoa</taxon>
        <taxon>Ecdysozoa</taxon>
        <taxon>Nematoda</taxon>
        <taxon>Chromadorea</taxon>
        <taxon>Rhabditida</taxon>
        <taxon>Tylenchina</taxon>
        <taxon>Tylenchomorpha</taxon>
        <taxon>Tylenchoidea</taxon>
        <taxon>Meloidogynidae</taxon>
        <taxon>Meloidogyninae</taxon>
        <taxon>Meloidogyne</taxon>
    </lineage>
</organism>
<evidence type="ECO:0000313" key="1">
    <source>
        <dbReference type="EMBL" id="CAD2192768.1"/>
    </source>
</evidence>
<accession>A0A6V7X0E5</accession>
<dbReference type="Proteomes" id="UP000580250">
    <property type="component" value="Unassembled WGS sequence"/>
</dbReference>
<gene>
    <name evidence="1" type="ORF">MENT_LOCUS45683</name>
</gene>